<dbReference type="InterPro" id="IPR018359">
    <property type="entry name" value="Bromodomain_CS"/>
</dbReference>
<dbReference type="PROSITE" id="PS50014">
    <property type="entry name" value="BROMODOMAIN_2"/>
    <property type="match status" value="2"/>
</dbReference>
<feature type="domain" description="BAH" evidence="13">
    <location>
        <begin position="381"/>
        <end position="499"/>
    </location>
</feature>
<feature type="domain" description="Bromo" evidence="12">
    <location>
        <begin position="268"/>
        <end position="338"/>
    </location>
</feature>
<dbReference type="PROSITE" id="PS51038">
    <property type="entry name" value="BAH"/>
    <property type="match status" value="1"/>
</dbReference>
<evidence type="ECO:0000256" key="9">
    <source>
        <dbReference type="ARBA" id="ARBA00061403"/>
    </source>
</evidence>
<dbReference type="Pfam" id="PF00439">
    <property type="entry name" value="Bromodomain"/>
    <property type="match status" value="2"/>
</dbReference>
<reference evidence="14" key="1">
    <citation type="journal article" date="2014" name="Genome Announc.">
        <title>Genome sequence of the yeast Cyberlindnera fabianii (Hansenula fabianii).</title>
        <authorList>
            <person name="Freel K.C."/>
            <person name="Sarilar V."/>
            <person name="Neuveglise C."/>
            <person name="Devillers H."/>
            <person name="Friedrich A."/>
            <person name="Schacherer J."/>
        </authorList>
    </citation>
    <scope>NUCLEOTIDE SEQUENCE</scope>
    <source>
        <strain evidence="14">YJS4271</strain>
    </source>
</reference>
<dbReference type="Gene3D" id="1.20.920.10">
    <property type="entry name" value="Bromodomain-like"/>
    <property type="match status" value="2"/>
</dbReference>
<feature type="compositionally biased region" description="Polar residues" evidence="11">
    <location>
        <begin position="1"/>
        <end position="13"/>
    </location>
</feature>
<dbReference type="OrthoDB" id="1742084at2759"/>
<feature type="region of interest" description="Disordered" evidence="11">
    <location>
        <begin position="1"/>
        <end position="48"/>
    </location>
</feature>
<dbReference type="GO" id="GO:0006338">
    <property type="term" value="P:chromatin remodeling"/>
    <property type="evidence" value="ECO:0007669"/>
    <property type="project" value="InterPro"/>
</dbReference>
<feature type="compositionally biased region" description="Polar residues" evidence="11">
    <location>
        <begin position="597"/>
        <end position="606"/>
    </location>
</feature>
<dbReference type="PANTHER" id="PTHR16062:SF21">
    <property type="entry name" value="CHROMATIN STRUCTURE-REMODELING COMPLEX SUBUNIT RSC1-RELATED"/>
    <property type="match status" value="1"/>
</dbReference>
<dbReference type="InterPro" id="IPR037382">
    <property type="entry name" value="Rsc/polybromo"/>
</dbReference>
<evidence type="ECO:0000256" key="7">
    <source>
        <dbReference type="ARBA" id="ARBA00023163"/>
    </source>
</evidence>
<accession>A0A061AT13</accession>
<dbReference type="SUPFAM" id="SSF47370">
    <property type="entry name" value="Bromodomain"/>
    <property type="match status" value="2"/>
</dbReference>
<dbReference type="Pfam" id="PF01426">
    <property type="entry name" value="BAH"/>
    <property type="match status" value="1"/>
</dbReference>
<dbReference type="Gene3D" id="2.30.30.490">
    <property type="match status" value="1"/>
</dbReference>
<feature type="compositionally biased region" description="Acidic residues" evidence="11">
    <location>
        <begin position="206"/>
        <end position="217"/>
    </location>
</feature>
<evidence type="ECO:0000256" key="8">
    <source>
        <dbReference type="ARBA" id="ARBA00023242"/>
    </source>
</evidence>
<dbReference type="FunFam" id="2.30.30.490:FF:000016">
    <property type="entry name" value="RSC complex member"/>
    <property type="match status" value="1"/>
</dbReference>
<evidence type="ECO:0000259" key="13">
    <source>
        <dbReference type="PROSITE" id="PS51038"/>
    </source>
</evidence>
<keyword evidence="3" id="KW-0677">Repeat</keyword>
<evidence type="ECO:0000256" key="3">
    <source>
        <dbReference type="ARBA" id="ARBA00022737"/>
    </source>
</evidence>
<gene>
    <name evidence="14" type="ORF">CYFA0S_05e04456g</name>
</gene>
<evidence type="ECO:0000256" key="4">
    <source>
        <dbReference type="ARBA" id="ARBA00022853"/>
    </source>
</evidence>
<dbReference type="EMBL" id="LK052890">
    <property type="protein sequence ID" value="CDR40784.1"/>
    <property type="molecule type" value="Genomic_DNA"/>
</dbReference>
<protein>
    <submittedName>
        <fullName evidence="14">CYFA0S05e04456g1_1</fullName>
    </submittedName>
</protein>
<dbReference type="InterPro" id="IPR001487">
    <property type="entry name" value="Bromodomain"/>
</dbReference>
<evidence type="ECO:0000256" key="10">
    <source>
        <dbReference type="PROSITE-ProRule" id="PRU00035"/>
    </source>
</evidence>
<dbReference type="AlphaFoldDB" id="A0A061AT13"/>
<evidence type="ECO:0000256" key="6">
    <source>
        <dbReference type="ARBA" id="ARBA00023117"/>
    </source>
</evidence>
<keyword evidence="2" id="KW-0597">Phosphoprotein</keyword>
<comment type="subcellular location">
    <subcellularLocation>
        <location evidence="1">Nucleus</location>
    </subcellularLocation>
</comment>
<dbReference type="VEuPathDB" id="FungiDB:BON22_2079"/>
<proteinExistence type="inferred from homology"/>
<feature type="compositionally biased region" description="Polar residues" evidence="11">
    <location>
        <begin position="186"/>
        <end position="200"/>
    </location>
</feature>
<dbReference type="SMART" id="SM00297">
    <property type="entry name" value="BROMO"/>
    <property type="match status" value="2"/>
</dbReference>
<dbReference type="InterPro" id="IPR036427">
    <property type="entry name" value="Bromodomain-like_sf"/>
</dbReference>
<evidence type="ECO:0000256" key="11">
    <source>
        <dbReference type="SAM" id="MobiDB-lite"/>
    </source>
</evidence>
<name>A0A061AT13_CYBFA</name>
<dbReference type="PhylomeDB" id="A0A061AT13"/>
<keyword evidence="4" id="KW-0156">Chromatin regulator</keyword>
<feature type="compositionally biased region" description="Polar residues" evidence="11">
    <location>
        <begin position="33"/>
        <end position="45"/>
    </location>
</feature>
<dbReference type="GO" id="GO:0003682">
    <property type="term" value="F:chromatin binding"/>
    <property type="evidence" value="ECO:0007669"/>
    <property type="project" value="InterPro"/>
</dbReference>
<feature type="domain" description="Bromo" evidence="12">
    <location>
        <begin position="70"/>
        <end position="138"/>
    </location>
</feature>
<organism evidence="14">
    <name type="scientific">Cyberlindnera fabianii</name>
    <name type="common">Yeast</name>
    <name type="synonym">Hansenula fabianii</name>
    <dbReference type="NCBI Taxonomy" id="36022"/>
    <lineage>
        <taxon>Eukaryota</taxon>
        <taxon>Fungi</taxon>
        <taxon>Dikarya</taxon>
        <taxon>Ascomycota</taxon>
        <taxon>Saccharomycotina</taxon>
        <taxon>Saccharomycetes</taxon>
        <taxon>Phaffomycetales</taxon>
        <taxon>Phaffomycetaceae</taxon>
        <taxon>Cyberlindnera</taxon>
    </lineage>
</organism>
<feature type="compositionally biased region" description="Basic and acidic residues" evidence="11">
    <location>
        <begin position="228"/>
        <end position="238"/>
    </location>
</feature>
<keyword evidence="5" id="KW-0805">Transcription regulation</keyword>
<sequence length="754" mass="85825">MRTTSRSKIPSRQSGRKLGQKPTTTSTKERVSIANTAPSTGNNMSKDIGPLSKRLRPLYDQIFQLKDTVSDELIYEIFNVVPDKKLYPDYYDFIRAPTSLNSIKKRISNYATANEFIKDLAQIVWNAKTYNEQGSFVYRFAEILDKYITGTVIPKLKKQGYDVGYPDLSPISDGIAGPLVAYDSNPLPQDTSSQAQSLRSTPGRDIDDDGFNSDDDTSMMSTKKRIHSSRDRGGDQSFKRGRPPVIDKPFEQRIKNVLRNLKKEKDGHGNPLTMMFDRLPDSRDYPDYYKAISQPISLDEIRKKIKQRKYKDVDGFVIDMNTMIGNAKYYNDENSDVFRTTLLLESWFKKFLEIELKKPDTDFISSDDLKIPLEQLELHGKLYKIGDWILINNPNDPHKPIVAQLFRIWQTQDGQRWINVCWYLRAEQTVHRVDRLFYENEVFKSGQYRDHLADEIIGKCYVAYFTRYQRGDPAVPYEGPLFICEYRYNDNDKNFNKIRTWRACLPDEVRDFEDPITPLPQMRMFKKYESPLKHLLPPNASFNMPIPEPTIGAPNAPPLHGAVYLRDIDETDDLGQYSTSRQCPKYIIRPNDPTPGQGVTTSSQTPSLANYTRNVTTSQIQNTNVYHAAPTYVPSFGGSTFTIPLQLKTAISGVTKMEASANGKRRNVGGNVKDGQVIWFRAPGIKVLNRVVNSIADEERGVQTVSAITGANGEDRVDEIKKDLPGNGMAGIVGLGHSAKYMAWKRQKLENATK</sequence>
<comment type="similarity">
    <text evidence="9">Belongs to the RSC1 family.</text>
</comment>
<dbReference type="InterPro" id="IPR043151">
    <property type="entry name" value="BAH_sf"/>
</dbReference>
<dbReference type="SMART" id="SM00439">
    <property type="entry name" value="BAH"/>
    <property type="match status" value="1"/>
</dbReference>
<evidence type="ECO:0000313" key="14">
    <source>
        <dbReference type="EMBL" id="CDR40784.1"/>
    </source>
</evidence>
<dbReference type="PRINTS" id="PR00503">
    <property type="entry name" value="BROMODOMAIN"/>
</dbReference>
<feature type="region of interest" description="Disordered" evidence="11">
    <location>
        <begin position="180"/>
        <end position="246"/>
    </location>
</feature>
<keyword evidence="8" id="KW-0539">Nucleus</keyword>
<evidence type="ECO:0000256" key="5">
    <source>
        <dbReference type="ARBA" id="ARBA00023015"/>
    </source>
</evidence>
<dbReference type="InterPro" id="IPR001025">
    <property type="entry name" value="BAH_dom"/>
</dbReference>
<keyword evidence="7" id="KW-0804">Transcription</keyword>
<keyword evidence="6 10" id="KW-0103">Bromodomain</keyword>
<dbReference type="PANTHER" id="PTHR16062">
    <property type="entry name" value="SWI/SNF-RELATED"/>
    <property type="match status" value="1"/>
</dbReference>
<dbReference type="CDD" id="cd04717">
    <property type="entry name" value="BAH_polybromo"/>
    <property type="match status" value="1"/>
</dbReference>
<evidence type="ECO:0000259" key="12">
    <source>
        <dbReference type="PROSITE" id="PS50014"/>
    </source>
</evidence>
<dbReference type="GO" id="GO:0016586">
    <property type="term" value="C:RSC-type complex"/>
    <property type="evidence" value="ECO:0007669"/>
    <property type="project" value="InterPro"/>
</dbReference>
<feature type="region of interest" description="Disordered" evidence="11">
    <location>
        <begin position="585"/>
        <end position="606"/>
    </location>
</feature>
<evidence type="ECO:0000256" key="2">
    <source>
        <dbReference type="ARBA" id="ARBA00022553"/>
    </source>
</evidence>
<evidence type="ECO:0000256" key="1">
    <source>
        <dbReference type="ARBA" id="ARBA00004123"/>
    </source>
</evidence>
<dbReference type="PROSITE" id="PS00633">
    <property type="entry name" value="BROMODOMAIN_1"/>
    <property type="match status" value="1"/>
</dbReference>
<dbReference type="GO" id="GO:0006368">
    <property type="term" value="P:transcription elongation by RNA polymerase II"/>
    <property type="evidence" value="ECO:0007669"/>
    <property type="project" value="TreeGrafter"/>
</dbReference>